<reference evidence="2" key="1">
    <citation type="submission" date="2016-10" db="EMBL/GenBank/DDBJ databases">
        <authorList>
            <person name="Varghese N."/>
            <person name="Submissions S."/>
        </authorList>
    </citation>
    <scope>NUCLEOTIDE SEQUENCE [LARGE SCALE GENOMIC DNA]</scope>
    <source>
        <strain evidence="2">DSM 21743</strain>
    </source>
</reference>
<dbReference type="EMBL" id="LT629799">
    <property type="protein sequence ID" value="SDU95487.1"/>
    <property type="molecule type" value="Genomic_DNA"/>
</dbReference>
<sequence length="172" mass="18794">MTRTQSPSRTDASAGTQTDTLYRTATGERAHLRGCPHVVGRDVTPVTADDADLPTCRFSWTELTGVGRIPQRTVDAGLRELGVQLPERKGMVALLKGVAWDDAHLPPSRAYLALALDGRRVAWAGRTYVQIGDEFTPLPQHRTGTTTVSELWGEPCDECFQERARNGTCNCG</sequence>
<dbReference type="OrthoDB" id="3776844at2"/>
<dbReference type="AlphaFoldDB" id="A0A1H2MQH5"/>
<evidence type="ECO:0000313" key="2">
    <source>
        <dbReference type="Proteomes" id="UP000198825"/>
    </source>
</evidence>
<accession>A0A1H2MQH5</accession>
<evidence type="ECO:0000313" key="1">
    <source>
        <dbReference type="EMBL" id="SDU95487.1"/>
    </source>
</evidence>
<proteinExistence type="predicted"/>
<protein>
    <submittedName>
        <fullName evidence="1">Uncharacterized protein</fullName>
    </submittedName>
</protein>
<organism evidence="1 2">
    <name type="scientific">Microlunatus sagamiharensis</name>
    <dbReference type="NCBI Taxonomy" id="546874"/>
    <lineage>
        <taxon>Bacteria</taxon>
        <taxon>Bacillati</taxon>
        <taxon>Actinomycetota</taxon>
        <taxon>Actinomycetes</taxon>
        <taxon>Propionibacteriales</taxon>
        <taxon>Propionibacteriaceae</taxon>
        <taxon>Microlunatus</taxon>
    </lineage>
</organism>
<dbReference type="RefSeq" id="WP_091074831.1">
    <property type="nucleotide sequence ID" value="NZ_LT629799.1"/>
</dbReference>
<dbReference type="STRING" id="546874.SAMN04488544_2526"/>
<name>A0A1H2MQH5_9ACTN</name>
<gene>
    <name evidence="1" type="ORF">SAMN04488544_2526</name>
</gene>
<keyword evidence="2" id="KW-1185">Reference proteome</keyword>
<dbReference type="Proteomes" id="UP000198825">
    <property type="component" value="Chromosome I"/>
</dbReference>